<protein>
    <submittedName>
        <fullName evidence="1">tRNA dimethylallyltransferase</fullName>
    </submittedName>
</protein>
<dbReference type="Proteomes" id="UP000033901">
    <property type="component" value="Unassembled WGS sequence"/>
</dbReference>
<evidence type="ECO:0000313" key="1">
    <source>
        <dbReference type="EMBL" id="KKT65963.1"/>
    </source>
</evidence>
<dbReference type="InterPro" id="IPR027417">
    <property type="entry name" value="P-loop_NTPase"/>
</dbReference>
<reference evidence="1 2" key="1">
    <citation type="journal article" date="2015" name="Nature">
        <title>rRNA introns, odd ribosomes, and small enigmatic genomes across a large radiation of phyla.</title>
        <authorList>
            <person name="Brown C.T."/>
            <person name="Hug L.A."/>
            <person name="Thomas B.C."/>
            <person name="Sharon I."/>
            <person name="Castelle C.J."/>
            <person name="Singh A."/>
            <person name="Wilkins M.J."/>
            <person name="Williams K.H."/>
            <person name="Banfield J.F."/>
        </authorList>
    </citation>
    <scope>NUCLEOTIDE SEQUENCE [LARGE SCALE GENOMIC DNA]</scope>
</reference>
<dbReference type="EMBL" id="LCIZ01000034">
    <property type="protein sequence ID" value="KKT65963.1"/>
    <property type="molecule type" value="Genomic_DNA"/>
</dbReference>
<sequence length="172" mass="20065">MGGTGLYIKAIVDGIPTAKIPQSPALRENLAAKSQDELFEILAQLDPIKAGSLNSSDKKNPRRLIRAIEIATWNLEGKSKEFKERIQKFDPLFIGLTSSREYLFERNFEGKKTKKETIEDWKRQEKKYAKRQITWFKRDRRIAWFDITKPNWADSVEKLAKIWYSSNDAKKN</sequence>
<dbReference type="Pfam" id="PF01715">
    <property type="entry name" value="IPPT"/>
    <property type="match status" value="1"/>
</dbReference>
<name>A0A0G1J3M4_9BACT</name>
<gene>
    <name evidence="1" type="ORF">UW61_C0034G0008</name>
</gene>
<comment type="caution">
    <text evidence="1">The sequence shown here is derived from an EMBL/GenBank/DDBJ whole genome shotgun (WGS) entry which is preliminary data.</text>
</comment>
<dbReference type="AlphaFoldDB" id="A0A0G1J3M4"/>
<dbReference type="PATRIC" id="fig|1618413.3.peg.449"/>
<evidence type="ECO:0000313" key="2">
    <source>
        <dbReference type="Proteomes" id="UP000033901"/>
    </source>
</evidence>
<organism evidence="1 2">
    <name type="scientific">Candidatus Curtissbacteria bacterium GW2011_GWC1_44_33</name>
    <dbReference type="NCBI Taxonomy" id="1618413"/>
    <lineage>
        <taxon>Bacteria</taxon>
        <taxon>Candidatus Curtissiibacteriota</taxon>
    </lineage>
</organism>
<keyword evidence="1" id="KW-0808">Transferase</keyword>
<dbReference type="GO" id="GO:0016740">
    <property type="term" value="F:transferase activity"/>
    <property type="evidence" value="ECO:0007669"/>
    <property type="project" value="UniProtKB-KW"/>
</dbReference>
<dbReference type="Gene3D" id="3.40.50.300">
    <property type="entry name" value="P-loop containing nucleotide triphosphate hydrolases"/>
    <property type="match status" value="1"/>
</dbReference>
<proteinExistence type="predicted"/>
<accession>A0A0G1J3M4</accession>